<feature type="compositionally biased region" description="Low complexity" evidence="1">
    <location>
        <begin position="35"/>
        <end position="44"/>
    </location>
</feature>
<sequence length="162" mass="16236">MPLRPILLVSLVVLPLAGCGDLRLPWQKAAPGAPAAAEATGGTAHPRARPASTMPVAPQTRAAAAFDRTTEAERAAARAAPAGGTVLGKTVVSLGNPAEQGFWLATPLVTAPRPGTVRTAGGASVQVDLRPAAGGASQLSLAAFRALDLALTALPELTVLAR</sequence>
<keyword evidence="3" id="KW-1185">Reference proteome</keyword>
<evidence type="ECO:0000256" key="1">
    <source>
        <dbReference type="SAM" id="MobiDB-lite"/>
    </source>
</evidence>
<reference evidence="2 3" key="1">
    <citation type="submission" date="2023-09" db="EMBL/GenBank/DDBJ databases">
        <title>Xinfangfangia sedmenti sp. nov., isolated the sedment.</title>
        <authorList>
            <person name="Xu L."/>
        </authorList>
    </citation>
    <scope>NUCLEOTIDE SEQUENCE [LARGE SCALE GENOMIC DNA]</scope>
    <source>
        <strain evidence="2 3">LG-4</strain>
    </source>
</reference>
<dbReference type="EMBL" id="JAVKPH010000009">
    <property type="protein sequence ID" value="MDR5652888.1"/>
    <property type="molecule type" value="Genomic_DNA"/>
</dbReference>
<organism evidence="2 3">
    <name type="scientific">Ruixingdingia sedimenti</name>
    <dbReference type="NCBI Taxonomy" id="3073604"/>
    <lineage>
        <taxon>Bacteria</taxon>
        <taxon>Pseudomonadati</taxon>
        <taxon>Pseudomonadota</taxon>
        <taxon>Alphaproteobacteria</taxon>
        <taxon>Rhodobacterales</taxon>
        <taxon>Paracoccaceae</taxon>
        <taxon>Ruixingdingia</taxon>
    </lineage>
</organism>
<protein>
    <recommendedName>
        <fullName evidence="4">D-galactarate dehydratase</fullName>
    </recommendedName>
</protein>
<evidence type="ECO:0000313" key="3">
    <source>
        <dbReference type="Proteomes" id="UP001247754"/>
    </source>
</evidence>
<dbReference type="RefSeq" id="WP_310457136.1">
    <property type="nucleotide sequence ID" value="NZ_JAVKPH010000009.1"/>
</dbReference>
<accession>A0ABU1F8F2</accession>
<comment type="caution">
    <text evidence="2">The sequence shown here is derived from an EMBL/GenBank/DDBJ whole genome shotgun (WGS) entry which is preliminary data.</text>
</comment>
<name>A0ABU1F8F2_9RHOB</name>
<gene>
    <name evidence="2" type="ORF">RGD00_09745</name>
</gene>
<dbReference type="Proteomes" id="UP001247754">
    <property type="component" value="Unassembled WGS sequence"/>
</dbReference>
<evidence type="ECO:0000313" key="2">
    <source>
        <dbReference type="EMBL" id="MDR5652888.1"/>
    </source>
</evidence>
<proteinExistence type="predicted"/>
<feature type="region of interest" description="Disordered" evidence="1">
    <location>
        <begin position="35"/>
        <end position="56"/>
    </location>
</feature>
<evidence type="ECO:0008006" key="4">
    <source>
        <dbReference type="Google" id="ProtNLM"/>
    </source>
</evidence>